<dbReference type="EMBL" id="FNHH01000030">
    <property type="protein sequence ID" value="SDM95713.1"/>
    <property type="molecule type" value="Genomic_DNA"/>
</dbReference>
<dbReference type="Proteomes" id="UP000199226">
    <property type="component" value="Unassembled WGS sequence"/>
</dbReference>
<evidence type="ECO:0000256" key="2">
    <source>
        <dbReference type="SAM" id="Phobius"/>
    </source>
</evidence>
<accession>A0A1G9XHD9</accession>
<keyword evidence="1" id="KW-0175">Coiled coil</keyword>
<reference evidence="5" key="1">
    <citation type="submission" date="2016-10" db="EMBL/GenBank/DDBJ databases">
        <authorList>
            <person name="Varghese N."/>
            <person name="Submissions S."/>
        </authorList>
    </citation>
    <scope>NUCLEOTIDE SEQUENCE [LARGE SCALE GENOMIC DNA]</scope>
    <source>
        <strain evidence="5">DSM 24536</strain>
    </source>
</reference>
<name>A0A1G9XHD9_9SPHI</name>
<keyword evidence="3" id="KW-0732">Signal</keyword>
<dbReference type="AlphaFoldDB" id="A0A1G9XHD9"/>
<keyword evidence="5" id="KW-1185">Reference proteome</keyword>
<feature type="chain" id="PRO_5011461489" evidence="3">
    <location>
        <begin position="22"/>
        <end position="204"/>
    </location>
</feature>
<dbReference type="STRING" id="990371.SAMN05421813_13042"/>
<gene>
    <name evidence="4" type="ORF">SAMN05421813_13042</name>
</gene>
<evidence type="ECO:0000313" key="5">
    <source>
        <dbReference type="Proteomes" id="UP000199226"/>
    </source>
</evidence>
<feature type="signal peptide" evidence="3">
    <location>
        <begin position="1"/>
        <end position="21"/>
    </location>
</feature>
<keyword evidence="2" id="KW-1133">Transmembrane helix</keyword>
<organism evidence="4 5">
    <name type="scientific">Daejeonella rubra</name>
    <dbReference type="NCBI Taxonomy" id="990371"/>
    <lineage>
        <taxon>Bacteria</taxon>
        <taxon>Pseudomonadati</taxon>
        <taxon>Bacteroidota</taxon>
        <taxon>Sphingobacteriia</taxon>
        <taxon>Sphingobacteriales</taxon>
        <taxon>Sphingobacteriaceae</taxon>
        <taxon>Daejeonella</taxon>
    </lineage>
</organism>
<evidence type="ECO:0000313" key="4">
    <source>
        <dbReference type="EMBL" id="SDM95713.1"/>
    </source>
</evidence>
<sequence length="204" mass="22843">MRLSITFYLFLIIYTTSNVFGQVPAADTIAVKQAPALTGTLAQQYDEVVTRSGSFKIYKNIKKTKIEELWKNVNDSLKQQKQLVLQSKAEVEKSAQTISAMQAEIDGFKASGSSIGKLSTIGKSVNGSSYSMYLWGALLLLAAGLAFAIFRMRSAVKEASYRSGLYDQLFEELREHRTKANEREKKLARELQTERNRVAELTGR</sequence>
<feature type="coiled-coil region" evidence="1">
    <location>
        <begin position="166"/>
        <end position="204"/>
    </location>
</feature>
<evidence type="ECO:0000256" key="3">
    <source>
        <dbReference type="SAM" id="SignalP"/>
    </source>
</evidence>
<keyword evidence="2" id="KW-0472">Membrane</keyword>
<protein>
    <submittedName>
        <fullName evidence="4">Man1-Src1p-C-terminal domain-containing protein</fullName>
    </submittedName>
</protein>
<keyword evidence="2" id="KW-0812">Transmembrane</keyword>
<proteinExistence type="predicted"/>
<evidence type="ECO:0000256" key="1">
    <source>
        <dbReference type="SAM" id="Coils"/>
    </source>
</evidence>
<dbReference type="RefSeq" id="WP_176767724.1">
    <property type="nucleotide sequence ID" value="NZ_FNHH01000030.1"/>
</dbReference>
<feature type="transmembrane region" description="Helical" evidence="2">
    <location>
        <begin position="132"/>
        <end position="150"/>
    </location>
</feature>